<dbReference type="AlphaFoldDB" id="A0A6N2M8J1"/>
<sequence>MMNSNSTVYTAADQSDNSVAADGAEGKEKEEEEVSFSHRYRWIGRLGERIESYISGHPRGGACLHILLTLSSISVRNRKDDLIAFFETLFFDKLNPTCREDWFGVGIIFSLGTSETPSTTVVVENIHFFREFSFWDSETREAIHRNYHSIFNVSLR</sequence>
<reference evidence="1" key="1">
    <citation type="submission" date="2019-03" db="EMBL/GenBank/DDBJ databases">
        <authorList>
            <person name="Mank J."/>
            <person name="Almeida P."/>
        </authorList>
    </citation>
    <scope>NUCLEOTIDE SEQUENCE</scope>
    <source>
        <strain evidence="1">78183</strain>
    </source>
</reference>
<dbReference type="EMBL" id="CAADRP010001719">
    <property type="protein sequence ID" value="VFU50167.1"/>
    <property type="molecule type" value="Genomic_DNA"/>
</dbReference>
<proteinExistence type="predicted"/>
<protein>
    <submittedName>
        <fullName evidence="1">Uncharacterized protein</fullName>
    </submittedName>
</protein>
<gene>
    <name evidence="1" type="ORF">SVIM_LOCUS333317</name>
</gene>
<organism evidence="1">
    <name type="scientific">Salix viminalis</name>
    <name type="common">Common osier</name>
    <name type="synonym">Basket willow</name>
    <dbReference type="NCBI Taxonomy" id="40686"/>
    <lineage>
        <taxon>Eukaryota</taxon>
        <taxon>Viridiplantae</taxon>
        <taxon>Streptophyta</taxon>
        <taxon>Embryophyta</taxon>
        <taxon>Tracheophyta</taxon>
        <taxon>Spermatophyta</taxon>
        <taxon>Magnoliopsida</taxon>
        <taxon>eudicotyledons</taxon>
        <taxon>Gunneridae</taxon>
        <taxon>Pentapetalae</taxon>
        <taxon>rosids</taxon>
        <taxon>fabids</taxon>
        <taxon>Malpighiales</taxon>
        <taxon>Salicaceae</taxon>
        <taxon>Saliceae</taxon>
        <taxon>Salix</taxon>
    </lineage>
</organism>
<evidence type="ECO:0000313" key="1">
    <source>
        <dbReference type="EMBL" id="VFU50167.1"/>
    </source>
</evidence>
<accession>A0A6N2M8J1</accession>
<name>A0A6N2M8J1_SALVM</name>